<accession>A0A1A9Z1R5</accession>
<dbReference type="Proteomes" id="UP000092445">
    <property type="component" value="Unassembled WGS sequence"/>
</dbReference>
<dbReference type="EnsemblMetazoa" id="GPAI001037-RA">
    <property type="protein sequence ID" value="GPAI001037-PA"/>
    <property type="gene ID" value="GPAI001037"/>
</dbReference>
<name>A0A1A9Z1R5_GLOPL</name>
<keyword evidence="4" id="KW-1185">Reference proteome</keyword>
<dbReference type="VEuPathDB" id="VectorBase:GPAI001037"/>
<keyword evidence="2" id="KW-1133">Transmembrane helix</keyword>
<evidence type="ECO:0000256" key="2">
    <source>
        <dbReference type="SAM" id="Phobius"/>
    </source>
</evidence>
<feature type="transmembrane region" description="Helical" evidence="2">
    <location>
        <begin position="130"/>
        <end position="148"/>
    </location>
</feature>
<organism evidence="3 4">
    <name type="scientific">Glossina pallidipes</name>
    <name type="common">Tsetse fly</name>
    <dbReference type="NCBI Taxonomy" id="7398"/>
    <lineage>
        <taxon>Eukaryota</taxon>
        <taxon>Metazoa</taxon>
        <taxon>Ecdysozoa</taxon>
        <taxon>Arthropoda</taxon>
        <taxon>Hexapoda</taxon>
        <taxon>Insecta</taxon>
        <taxon>Pterygota</taxon>
        <taxon>Neoptera</taxon>
        <taxon>Endopterygota</taxon>
        <taxon>Diptera</taxon>
        <taxon>Brachycera</taxon>
        <taxon>Muscomorpha</taxon>
        <taxon>Hippoboscoidea</taxon>
        <taxon>Glossinidae</taxon>
        <taxon>Glossina</taxon>
    </lineage>
</organism>
<reference evidence="3" key="2">
    <citation type="submission" date="2020-05" db="UniProtKB">
        <authorList>
            <consortium name="EnsemblMetazoa"/>
        </authorList>
    </citation>
    <scope>IDENTIFICATION</scope>
    <source>
        <strain evidence="3">IAEA</strain>
    </source>
</reference>
<keyword evidence="2" id="KW-0472">Membrane</keyword>
<keyword evidence="2" id="KW-0812">Transmembrane</keyword>
<sequence length="346" mass="38742">MADNMPGRKLIGSPLPSSTERNADDILSAPQFSITHLQAFTKTEIGTYHLAYSYTKRNDDRSTMPANAGIIKKIVCNICMDNNGYSIALKQLSTFGTCFVCIMLHAVHLNDKIRKYEEQRNVRNSQANSFTNCFTVLGVGVFFYSSFYNSLSILMSTLKKTIEELCEEMNEDVHDVAIGIDLAVDLGILHKIEKIGTAVKFADSTAEVRLTIIRFPRQMTMSPVPAMLTVGAEEVVRRREAEVVEKKERSLVLRPVVGPALARVRGPDHDPDLDPARDPEKENFSNSPITECYRWRSGGLIEQNLYKLERDSNVSMSTSLAVNVNYFNGHPKVDSSYDSTKTKTVE</sequence>
<dbReference type="AlphaFoldDB" id="A0A1A9Z1R5"/>
<evidence type="ECO:0000313" key="4">
    <source>
        <dbReference type="Proteomes" id="UP000092445"/>
    </source>
</evidence>
<feature type="transmembrane region" description="Helical" evidence="2">
    <location>
        <begin position="92"/>
        <end position="109"/>
    </location>
</feature>
<feature type="region of interest" description="Disordered" evidence="1">
    <location>
        <begin position="263"/>
        <end position="286"/>
    </location>
</feature>
<evidence type="ECO:0000256" key="1">
    <source>
        <dbReference type="SAM" id="MobiDB-lite"/>
    </source>
</evidence>
<evidence type="ECO:0000313" key="3">
    <source>
        <dbReference type="EnsemblMetazoa" id="GPAI001037-PA"/>
    </source>
</evidence>
<proteinExistence type="predicted"/>
<feature type="compositionally biased region" description="Basic and acidic residues" evidence="1">
    <location>
        <begin position="265"/>
        <end position="283"/>
    </location>
</feature>
<protein>
    <submittedName>
        <fullName evidence="3">Uncharacterized protein</fullName>
    </submittedName>
</protein>
<reference evidence="4" key="1">
    <citation type="submission" date="2014-03" db="EMBL/GenBank/DDBJ databases">
        <authorList>
            <person name="Aksoy S."/>
            <person name="Warren W."/>
            <person name="Wilson R.K."/>
        </authorList>
    </citation>
    <scope>NUCLEOTIDE SEQUENCE [LARGE SCALE GENOMIC DNA]</scope>
    <source>
        <strain evidence="4">IAEA</strain>
    </source>
</reference>